<comment type="caution">
    <text evidence="1">The sequence shown here is derived from an EMBL/GenBank/DDBJ whole genome shotgun (WGS) entry which is preliminary data.</text>
</comment>
<evidence type="ECO:0000313" key="2">
    <source>
        <dbReference type="Proteomes" id="UP001216595"/>
    </source>
</evidence>
<name>A0ABT5IDI6_9CAUL</name>
<keyword evidence="2" id="KW-1185">Reference proteome</keyword>
<dbReference type="Proteomes" id="UP001216595">
    <property type="component" value="Unassembled WGS sequence"/>
</dbReference>
<dbReference type="RefSeq" id="WP_272740969.1">
    <property type="nucleotide sequence ID" value="NZ_JAQQKW010000004.1"/>
</dbReference>
<dbReference type="EMBL" id="JAQQKW010000004">
    <property type="protein sequence ID" value="MDC7694252.1"/>
    <property type="molecule type" value="Genomic_DNA"/>
</dbReference>
<evidence type="ECO:0000313" key="1">
    <source>
        <dbReference type="EMBL" id="MDC7694252.1"/>
    </source>
</evidence>
<organism evidence="1 2">
    <name type="scientific">Asticcacaulis currens</name>
    <dbReference type="NCBI Taxonomy" id="2984210"/>
    <lineage>
        <taxon>Bacteria</taxon>
        <taxon>Pseudomonadati</taxon>
        <taxon>Pseudomonadota</taxon>
        <taxon>Alphaproteobacteria</taxon>
        <taxon>Caulobacterales</taxon>
        <taxon>Caulobacteraceae</taxon>
        <taxon>Asticcacaulis</taxon>
    </lineage>
</organism>
<accession>A0ABT5IDI6</accession>
<reference evidence="1 2" key="1">
    <citation type="submission" date="2023-01" db="EMBL/GenBank/DDBJ databases">
        <title>Novel species of the genus Asticcacaulis isolated from rivers.</title>
        <authorList>
            <person name="Lu H."/>
        </authorList>
    </citation>
    <scope>NUCLEOTIDE SEQUENCE [LARGE SCALE GENOMIC DNA]</scope>
    <source>
        <strain evidence="1 2">DXS10W</strain>
    </source>
</reference>
<gene>
    <name evidence="1" type="ORF">PQU94_08160</name>
</gene>
<protein>
    <submittedName>
        <fullName evidence="1">Uncharacterized protein</fullName>
    </submittedName>
</protein>
<proteinExistence type="predicted"/>
<sequence length="291" mass="33279">MDQQIELLIAREFCKAVPMVSMLLAVNSHAELSMRDLFNAEQTDQRSLNIRMSAARIAEQAQAQLCFNDGIDPRRIREAIEAELTRQCQKDGIEASPRDVRRTINLAILRQPQALKEAVRVAQSLHIRSENIEPIPEMLFGPKDAERARKGAYGAFLGRFNRPELAFAKMLENDDTGRIKWWLRNPENEKWATRLILPTGKRFFPDFVVGVAGRNTPDNIALVEIKDDGDTGRLQSDSNAIKIRSVHREYRKVFWSFQEQDGVFVKAVWNDSHNRIFGAGPFEIGEMVFIQ</sequence>